<protein>
    <submittedName>
        <fullName evidence="1">Uncharacterized protein</fullName>
    </submittedName>
</protein>
<gene>
    <name evidence="1" type="ORF">LCGC14_0429550</name>
</gene>
<dbReference type="AlphaFoldDB" id="A0A0F9SUH4"/>
<proteinExistence type="predicted"/>
<organism evidence="1">
    <name type="scientific">marine sediment metagenome</name>
    <dbReference type="NCBI Taxonomy" id="412755"/>
    <lineage>
        <taxon>unclassified sequences</taxon>
        <taxon>metagenomes</taxon>
        <taxon>ecological metagenomes</taxon>
    </lineage>
</organism>
<evidence type="ECO:0000313" key="1">
    <source>
        <dbReference type="EMBL" id="KKN70524.1"/>
    </source>
</evidence>
<sequence length="117" mass="13102">MTLEPDIALKALLDFVQNAADGSCFMHAIDARRVLANFTATSTEATCKVGKHGPFNYPPSKGRLYKKGYRRCESCSRWVKRAMQITAKMPNNWIFRNAATELKKSVHDFASDEGSDV</sequence>
<reference evidence="1" key="1">
    <citation type="journal article" date="2015" name="Nature">
        <title>Complex archaea that bridge the gap between prokaryotes and eukaryotes.</title>
        <authorList>
            <person name="Spang A."/>
            <person name="Saw J.H."/>
            <person name="Jorgensen S.L."/>
            <person name="Zaremba-Niedzwiedzka K."/>
            <person name="Martijn J."/>
            <person name="Lind A.E."/>
            <person name="van Eijk R."/>
            <person name="Schleper C."/>
            <person name="Guy L."/>
            <person name="Ettema T.J."/>
        </authorList>
    </citation>
    <scope>NUCLEOTIDE SEQUENCE</scope>
</reference>
<comment type="caution">
    <text evidence="1">The sequence shown here is derived from an EMBL/GenBank/DDBJ whole genome shotgun (WGS) entry which is preliminary data.</text>
</comment>
<dbReference type="EMBL" id="LAZR01000401">
    <property type="protein sequence ID" value="KKN70524.1"/>
    <property type="molecule type" value="Genomic_DNA"/>
</dbReference>
<name>A0A0F9SUH4_9ZZZZ</name>
<accession>A0A0F9SUH4</accession>